<evidence type="ECO:0000256" key="2">
    <source>
        <dbReference type="ARBA" id="ARBA00022448"/>
    </source>
</evidence>
<dbReference type="RefSeq" id="WP_116670370.1">
    <property type="nucleotide sequence ID" value="NZ_MZGU01000007.1"/>
</dbReference>
<name>A0A2U1S5P8_9EURY</name>
<dbReference type="GO" id="GO:0043190">
    <property type="term" value="C:ATP-binding cassette (ABC) transporter complex"/>
    <property type="evidence" value="ECO:0007669"/>
    <property type="project" value="InterPro"/>
</dbReference>
<evidence type="ECO:0000313" key="7">
    <source>
        <dbReference type="Proteomes" id="UP000245577"/>
    </source>
</evidence>
<keyword evidence="4" id="KW-0812">Transmembrane</keyword>
<dbReference type="PANTHER" id="PTHR30290">
    <property type="entry name" value="PERIPLASMIC BINDING COMPONENT OF ABC TRANSPORTER"/>
    <property type="match status" value="1"/>
</dbReference>
<keyword evidence="4" id="KW-1133">Transmembrane helix</keyword>
<gene>
    <name evidence="6" type="primary">appA_2</name>
    <name evidence="6" type="ORF">MBBWO_15930</name>
</gene>
<dbReference type="PIRSF" id="PIRSF002741">
    <property type="entry name" value="MppA"/>
    <property type="match status" value="1"/>
</dbReference>
<dbReference type="Gene3D" id="3.40.190.10">
    <property type="entry name" value="Periplasmic binding protein-like II"/>
    <property type="match status" value="1"/>
</dbReference>
<dbReference type="AlphaFoldDB" id="A0A2U1S5P8"/>
<organism evidence="6 7">
    <name type="scientific">Methanobrevibacter woesei</name>
    <dbReference type="NCBI Taxonomy" id="190976"/>
    <lineage>
        <taxon>Archaea</taxon>
        <taxon>Methanobacteriati</taxon>
        <taxon>Methanobacteriota</taxon>
        <taxon>Methanomada group</taxon>
        <taxon>Methanobacteria</taxon>
        <taxon>Methanobacteriales</taxon>
        <taxon>Methanobacteriaceae</taxon>
        <taxon>Methanobrevibacter</taxon>
    </lineage>
</organism>
<keyword evidence="2" id="KW-0813">Transport</keyword>
<evidence type="ECO:0000256" key="1">
    <source>
        <dbReference type="ARBA" id="ARBA00005695"/>
    </source>
</evidence>
<proteinExistence type="inferred from homology"/>
<dbReference type="PANTHER" id="PTHR30290:SF9">
    <property type="entry name" value="OLIGOPEPTIDE-BINDING PROTEIN APPA"/>
    <property type="match status" value="1"/>
</dbReference>
<keyword evidence="3" id="KW-0732">Signal</keyword>
<dbReference type="CDD" id="cd08518">
    <property type="entry name" value="PBP2_NikA_DppA_OppA_like_19"/>
    <property type="match status" value="1"/>
</dbReference>
<dbReference type="OrthoDB" id="194307at2157"/>
<evidence type="ECO:0000259" key="5">
    <source>
        <dbReference type="Pfam" id="PF00496"/>
    </source>
</evidence>
<protein>
    <submittedName>
        <fullName evidence="6">Oligopeptide-binding protein AppA</fullName>
    </submittedName>
</protein>
<comment type="similarity">
    <text evidence="1">Belongs to the bacterial solute-binding protein 5 family.</text>
</comment>
<reference evidence="6 7" key="1">
    <citation type="submission" date="2017-03" db="EMBL/GenBank/DDBJ databases">
        <title>Genome sequence of Methanobrevibacter wosei.</title>
        <authorList>
            <person name="Poehlein A."/>
            <person name="Seedorf H."/>
            <person name="Daniel R."/>
        </authorList>
    </citation>
    <scope>NUCLEOTIDE SEQUENCE [LARGE SCALE GENOMIC DNA]</scope>
    <source>
        <strain evidence="6 7">DSM 11979</strain>
    </source>
</reference>
<dbReference type="Pfam" id="PF00496">
    <property type="entry name" value="SBP_bac_5"/>
    <property type="match status" value="1"/>
</dbReference>
<evidence type="ECO:0000256" key="3">
    <source>
        <dbReference type="ARBA" id="ARBA00022729"/>
    </source>
</evidence>
<comment type="caution">
    <text evidence="6">The sequence shown here is derived from an EMBL/GenBank/DDBJ whole genome shotgun (WGS) entry which is preliminary data.</text>
</comment>
<evidence type="ECO:0000313" key="6">
    <source>
        <dbReference type="EMBL" id="PWB84827.1"/>
    </source>
</evidence>
<dbReference type="Gene3D" id="3.10.105.10">
    <property type="entry name" value="Dipeptide-binding Protein, Domain 3"/>
    <property type="match status" value="1"/>
</dbReference>
<dbReference type="InterPro" id="IPR030678">
    <property type="entry name" value="Peptide/Ni-bd"/>
</dbReference>
<dbReference type="Proteomes" id="UP000245577">
    <property type="component" value="Unassembled WGS sequence"/>
</dbReference>
<sequence>MDKKYKIIIIIAIILIVGIVIVASSMGTGKDENPRHVVVAMHNNIAEPKGGFDPTLGWGCGHQNFNPLVQSTLFSTDENGTIVNDLATGYSISSDGLKWTVNIRDDVKFSDNTTLTASDVAFTFNTAKTSNSELDMTNLESANATDNNTIEFNLKEPRSSFIYDLRYVGIVKEDGYDNGTYGGNPIGSGPYVLKEWEVGQQAIFEVNPNYYGEKPYYTQITLLFPDEASWLELAKSDEVDVTPVPINGLNETIEGYDKISLSAGRAQGISLPYQPDTGITTEEGDPVGNNVTADDSIRKALNVGINRSEIVATTYSGHGAPEYTGVDSRDYGNPDAIVADGNISEAKRILEEGGWKDTDGDGIFEKNGMNASFKLYYPSEYLDRQSLAVSFSEQAKEIGIDVELVGTDWDTIYANMYNSAALMQQTSPDPYKSIYQQYHSKEIDNDYMNPNLYNNSNIDSILEEAMSTTNLNEANSLWAQSAYTNGEGFGPNGDAPWVWVATYNYTYFVNEDININIDRPDNLGNDILINIVKWRPN</sequence>
<dbReference type="InterPro" id="IPR039424">
    <property type="entry name" value="SBP_5"/>
</dbReference>
<dbReference type="GO" id="GO:0015833">
    <property type="term" value="P:peptide transport"/>
    <property type="evidence" value="ECO:0007669"/>
    <property type="project" value="TreeGrafter"/>
</dbReference>
<feature type="transmembrane region" description="Helical" evidence="4">
    <location>
        <begin position="7"/>
        <end position="26"/>
    </location>
</feature>
<feature type="domain" description="Solute-binding protein family 5" evidence="5">
    <location>
        <begin position="81"/>
        <end position="443"/>
    </location>
</feature>
<dbReference type="EMBL" id="MZGU01000007">
    <property type="protein sequence ID" value="PWB84827.1"/>
    <property type="molecule type" value="Genomic_DNA"/>
</dbReference>
<dbReference type="InterPro" id="IPR000914">
    <property type="entry name" value="SBP_5_dom"/>
</dbReference>
<keyword evidence="4" id="KW-0472">Membrane</keyword>
<accession>A0A2U1S5P8</accession>
<dbReference type="GO" id="GO:0042597">
    <property type="term" value="C:periplasmic space"/>
    <property type="evidence" value="ECO:0007669"/>
    <property type="project" value="UniProtKB-ARBA"/>
</dbReference>
<dbReference type="SUPFAM" id="SSF53850">
    <property type="entry name" value="Periplasmic binding protein-like II"/>
    <property type="match status" value="1"/>
</dbReference>
<dbReference type="GO" id="GO:1904680">
    <property type="term" value="F:peptide transmembrane transporter activity"/>
    <property type="evidence" value="ECO:0007669"/>
    <property type="project" value="TreeGrafter"/>
</dbReference>
<evidence type="ECO:0000256" key="4">
    <source>
        <dbReference type="SAM" id="Phobius"/>
    </source>
</evidence>
<keyword evidence="7" id="KW-1185">Reference proteome</keyword>